<dbReference type="InterPro" id="IPR000917">
    <property type="entry name" value="Sulfatase_N"/>
</dbReference>
<keyword evidence="3 6" id="KW-0812">Transmembrane</keyword>
<evidence type="ECO:0000256" key="5">
    <source>
        <dbReference type="ARBA" id="ARBA00023136"/>
    </source>
</evidence>
<dbReference type="EMBL" id="CP024621">
    <property type="protein sequence ID" value="QHD50369.1"/>
    <property type="molecule type" value="Genomic_DNA"/>
</dbReference>
<keyword evidence="4 6" id="KW-1133">Transmembrane helix</keyword>
<evidence type="ECO:0000256" key="3">
    <source>
        <dbReference type="ARBA" id="ARBA00022692"/>
    </source>
</evidence>
<dbReference type="InterPro" id="IPR017850">
    <property type="entry name" value="Alkaline_phosphatase_core_sf"/>
</dbReference>
<protein>
    <submittedName>
        <fullName evidence="8">Capsular biosynthesis protein</fullName>
    </submittedName>
</protein>
<organism evidence="8 9">
    <name type="scientific">Vreelandella aquamarina</name>
    <dbReference type="NCBI Taxonomy" id="77097"/>
    <lineage>
        <taxon>Bacteria</taxon>
        <taxon>Pseudomonadati</taxon>
        <taxon>Pseudomonadota</taxon>
        <taxon>Gammaproteobacteria</taxon>
        <taxon>Oceanospirillales</taxon>
        <taxon>Halomonadaceae</taxon>
        <taxon>Vreelandella</taxon>
    </lineage>
</organism>
<dbReference type="PANTHER" id="PTHR47371">
    <property type="entry name" value="LIPOTEICHOIC ACID SYNTHASE"/>
    <property type="match status" value="1"/>
</dbReference>
<keyword evidence="5 6" id="KW-0472">Membrane</keyword>
<reference evidence="8 9" key="1">
    <citation type="submission" date="2017-10" db="EMBL/GenBank/DDBJ databases">
        <title>Coral associated bacteria.</title>
        <authorList>
            <person name="Wang X."/>
        </authorList>
    </citation>
    <scope>NUCLEOTIDE SEQUENCE [LARGE SCALE GENOMIC DNA]</scope>
    <source>
        <strain evidence="8 9">SCSIO 43005</strain>
    </source>
</reference>
<dbReference type="RefSeq" id="WP_159342651.1">
    <property type="nucleotide sequence ID" value="NZ_CP024621.1"/>
</dbReference>
<sequence>MLSSLLVSLSLPLLVGLLGSLAFEALLSPRPTPLWKRSIAANTIHLGSWLLLFGMFTLLLQRPWFAVVFVLSLQLVVIQSSNTKSKTLNEPFICHDFEYFWDAILHPRLYVPFFGIGLAIAASSAGAIAIGSFLYLESSLISQWGAGLFLQSTVLLIGLGALLLGIGLRSLAAVSLQPVDDLHRVGLHASLWAYGVALMRSSPPDPSASPYTAASQQAAAAPQDIATLPNVVLVQSESFFDPRPWCPEVAPSLLQHFDTTFTEAVEKGELSVPAWGANTVRTECAVLTGLTPSDWGPRQFNPYRTLSRHPLPSVASAFRAQGYRTICVHPYPATFYMRDKVIPQLGFDTFIDISAFSSSDKHGQYIGDRAVARKVGRLLKDDDNRPLFIFVITMENHGPLHLEAPQQARLADTLPNAAWPLPGHLRELAVYLHHLGEADQMLASVKTALNESTRPGILGWYGDHVPILPDAYGYFMPPTGSTPYMIWSTQPTPPDQMPAEQPPQGIAANELGVRLFKQVFGRDISNDVIKAEPEPQEQE</sequence>
<evidence type="ECO:0000256" key="2">
    <source>
        <dbReference type="ARBA" id="ARBA00022475"/>
    </source>
</evidence>
<feature type="transmembrane region" description="Helical" evidence="6">
    <location>
        <begin position="148"/>
        <end position="168"/>
    </location>
</feature>
<feature type="transmembrane region" description="Helical" evidence="6">
    <location>
        <begin position="109"/>
        <end position="136"/>
    </location>
</feature>
<dbReference type="KEGG" id="hmd:CTT34_12070"/>
<name>A0A857GM74_9GAMM</name>
<dbReference type="Pfam" id="PF00884">
    <property type="entry name" value="Sulfatase"/>
    <property type="match status" value="1"/>
</dbReference>
<dbReference type="Gene3D" id="3.40.720.10">
    <property type="entry name" value="Alkaline Phosphatase, subunit A"/>
    <property type="match status" value="1"/>
</dbReference>
<comment type="subcellular location">
    <subcellularLocation>
        <location evidence="1">Cell membrane</location>
        <topology evidence="1">Multi-pass membrane protein</topology>
    </subcellularLocation>
</comment>
<evidence type="ECO:0000313" key="9">
    <source>
        <dbReference type="Proteomes" id="UP000463949"/>
    </source>
</evidence>
<feature type="transmembrane region" description="Helical" evidence="6">
    <location>
        <begin position="38"/>
        <end position="59"/>
    </location>
</feature>
<accession>A0A857GM74</accession>
<dbReference type="GO" id="GO:0005886">
    <property type="term" value="C:plasma membrane"/>
    <property type="evidence" value="ECO:0007669"/>
    <property type="project" value="UniProtKB-SubCell"/>
</dbReference>
<feature type="domain" description="Sulfatase N-terminal" evidence="7">
    <location>
        <begin position="229"/>
        <end position="494"/>
    </location>
</feature>
<dbReference type="OrthoDB" id="5363296at2"/>
<evidence type="ECO:0000256" key="4">
    <source>
        <dbReference type="ARBA" id="ARBA00022989"/>
    </source>
</evidence>
<dbReference type="AlphaFoldDB" id="A0A857GM74"/>
<gene>
    <name evidence="8" type="ORF">CTT34_12070</name>
</gene>
<dbReference type="CDD" id="cd16015">
    <property type="entry name" value="LTA_synthase"/>
    <property type="match status" value="1"/>
</dbReference>
<evidence type="ECO:0000256" key="6">
    <source>
        <dbReference type="SAM" id="Phobius"/>
    </source>
</evidence>
<evidence type="ECO:0000259" key="7">
    <source>
        <dbReference type="Pfam" id="PF00884"/>
    </source>
</evidence>
<evidence type="ECO:0000256" key="1">
    <source>
        <dbReference type="ARBA" id="ARBA00004651"/>
    </source>
</evidence>
<dbReference type="Proteomes" id="UP000463949">
    <property type="component" value="Chromosome"/>
</dbReference>
<proteinExistence type="predicted"/>
<dbReference type="PANTHER" id="PTHR47371:SF3">
    <property type="entry name" value="PHOSPHOGLYCEROL TRANSFERASE I"/>
    <property type="match status" value="1"/>
</dbReference>
<dbReference type="SUPFAM" id="SSF53649">
    <property type="entry name" value="Alkaline phosphatase-like"/>
    <property type="match status" value="1"/>
</dbReference>
<keyword evidence="2" id="KW-1003">Cell membrane</keyword>
<dbReference type="InterPro" id="IPR050448">
    <property type="entry name" value="OpgB/LTA_synthase_biosynth"/>
</dbReference>
<evidence type="ECO:0000313" key="8">
    <source>
        <dbReference type="EMBL" id="QHD50369.1"/>
    </source>
</evidence>